<evidence type="ECO:0000313" key="1">
    <source>
        <dbReference type="EMBL" id="MEC3861076.1"/>
    </source>
</evidence>
<accession>A0ABU6HFD0</accession>
<keyword evidence="2" id="KW-1185">Reference proteome</keyword>
<evidence type="ECO:0000313" key="2">
    <source>
        <dbReference type="Proteomes" id="UP001348149"/>
    </source>
</evidence>
<name>A0ABU6HFD0_9RHOB</name>
<reference evidence="1 2" key="1">
    <citation type="submission" date="2024-01" db="EMBL/GenBank/DDBJ databases">
        <title>Mesobacterium rodlantinim sp. nov., isolated from shallow sea hydrothermal systems off Kueishantao Island.</title>
        <authorList>
            <person name="Su Z."/>
            <person name="Tang K."/>
        </authorList>
    </citation>
    <scope>NUCLEOTIDE SEQUENCE [LARGE SCALE GENOMIC DNA]</scope>
    <source>
        <strain evidence="1 2">TK19101</strain>
    </source>
</reference>
<sequence>MQQDSQIPEPDFSGLSPAVWGDRFRAMGDAQGFYEPLGRLHAACFVDQRDTLLVTFEALPRIQRAGGTPLGFRLRRATGWSSLTLVSKGDTWFRSPSVAGFFDQLRRDAFFDDFERVVFYGSGPGGYAACTYARACPGARVLALAPQATLDPRMAGWDPRLRRMRRLPFGGRYGFAPDGLRQAAEAWVLFDPHEPHDAMHAALFGNMAHGLRTPFLGPAPDQSLEKMGVLLPLLEAVAEDRLTATGFARMMRARRDFPPYLRRLLAHLDATNRAALARVMCRSVLARWEIPSLRTWLERQG</sequence>
<dbReference type="EMBL" id="JAYLLH010000007">
    <property type="protein sequence ID" value="MEC3861076.1"/>
    <property type="molecule type" value="Genomic_DNA"/>
</dbReference>
<dbReference type="Proteomes" id="UP001348149">
    <property type="component" value="Unassembled WGS sequence"/>
</dbReference>
<comment type="caution">
    <text evidence="1">The sequence shown here is derived from an EMBL/GenBank/DDBJ whole genome shotgun (WGS) entry which is preliminary data.</text>
</comment>
<organism evidence="1 2">
    <name type="scientific">Mesobacterium hydrothermale</name>
    <dbReference type="NCBI Taxonomy" id="3111907"/>
    <lineage>
        <taxon>Bacteria</taxon>
        <taxon>Pseudomonadati</taxon>
        <taxon>Pseudomonadota</taxon>
        <taxon>Alphaproteobacteria</taxon>
        <taxon>Rhodobacterales</taxon>
        <taxon>Roseobacteraceae</taxon>
        <taxon>Mesobacterium</taxon>
    </lineage>
</organism>
<protein>
    <submittedName>
        <fullName evidence="1">Phosphoadenosine phosphosulfate reductase</fullName>
    </submittedName>
</protein>
<proteinExistence type="predicted"/>
<dbReference type="RefSeq" id="WP_326296748.1">
    <property type="nucleotide sequence ID" value="NZ_JAYLLH010000007.1"/>
</dbReference>
<gene>
    <name evidence="1" type="ORF">VK792_07240</name>
</gene>